<dbReference type="InterPro" id="IPR012337">
    <property type="entry name" value="RNaseH-like_sf"/>
</dbReference>
<evidence type="ECO:0000256" key="1">
    <source>
        <dbReference type="SAM" id="MobiDB-lite"/>
    </source>
</evidence>
<gene>
    <name evidence="2" type="ORF">SSLN_LOCUS5743</name>
</gene>
<dbReference type="Proteomes" id="UP000275846">
    <property type="component" value="Unassembled WGS sequence"/>
</dbReference>
<dbReference type="AlphaFoldDB" id="A0A3P7C196"/>
<evidence type="ECO:0000313" key="2">
    <source>
        <dbReference type="EMBL" id="VDL92129.1"/>
    </source>
</evidence>
<dbReference type="SUPFAM" id="SSF53098">
    <property type="entry name" value="Ribonuclease H-like"/>
    <property type="match status" value="1"/>
</dbReference>
<dbReference type="InterPro" id="IPR036397">
    <property type="entry name" value="RNaseH_sf"/>
</dbReference>
<dbReference type="OrthoDB" id="6285442at2759"/>
<keyword evidence="3" id="KW-1185">Reference proteome</keyword>
<organism evidence="2 3">
    <name type="scientific">Schistocephalus solidus</name>
    <name type="common">Tapeworm</name>
    <dbReference type="NCBI Taxonomy" id="70667"/>
    <lineage>
        <taxon>Eukaryota</taxon>
        <taxon>Metazoa</taxon>
        <taxon>Spiralia</taxon>
        <taxon>Lophotrochozoa</taxon>
        <taxon>Platyhelminthes</taxon>
        <taxon>Cestoda</taxon>
        <taxon>Eucestoda</taxon>
        <taxon>Diphyllobothriidea</taxon>
        <taxon>Diphyllobothriidae</taxon>
        <taxon>Schistocephalus</taxon>
    </lineage>
</organism>
<proteinExistence type="predicted"/>
<protein>
    <recommendedName>
        <fullName evidence="4">Integrase catalytic domain-containing protein</fullName>
    </recommendedName>
</protein>
<sequence>MTQLTLNQMNRMFKIVLALVTRCGIRVRFCPCGPPPSQPLPPRRRLFLRAVPRPKRSPWRSSKGCWLLPSLTFEQLGCSTVNGYGDLLGCPSAALFDTVNDLFERKQPAALALEAFWKSSDAYVRALQELALRAFPDESPDQCENEYVYLRKVLDVARGYEAAGMAHRQPASTHNFSVSQLIPSNRRPPSHPVHRRQVPPASCPYYRRFGRRAQHCGHNPPIRPQPSPGRSIFNAVSLPSLAVISRNACPPLTIPGTLNGHKLFFLLVGGADDLVQLVMPRTKVHDTFNDIHSPLGNVGQSKTEAAIVSYCHSCLVCGQLKSPVPALRALLQLIAADGPNQKISVDIMGPLSNTRRGNQLIIVIIDYFTMWCEVIPYNTKKQG</sequence>
<feature type="compositionally biased region" description="Basic residues" evidence="1">
    <location>
        <begin position="188"/>
        <end position="197"/>
    </location>
</feature>
<accession>A0A3P7C196</accession>
<dbReference type="Gene3D" id="3.30.420.10">
    <property type="entry name" value="Ribonuclease H-like superfamily/Ribonuclease H"/>
    <property type="match status" value="1"/>
</dbReference>
<name>A0A3P7C196_SCHSO</name>
<evidence type="ECO:0000313" key="3">
    <source>
        <dbReference type="Proteomes" id="UP000275846"/>
    </source>
</evidence>
<evidence type="ECO:0008006" key="4">
    <source>
        <dbReference type="Google" id="ProtNLM"/>
    </source>
</evidence>
<dbReference type="GO" id="GO:0003676">
    <property type="term" value="F:nucleic acid binding"/>
    <property type="evidence" value="ECO:0007669"/>
    <property type="project" value="InterPro"/>
</dbReference>
<reference evidence="2 3" key="1">
    <citation type="submission" date="2018-11" db="EMBL/GenBank/DDBJ databases">
        <authorList>
            <consortium name="Pathogen Informatics"/>
        </authorList>
    </citation>
    <scope>NUCLEOTIDE SEQUENCE [LARGE SCALE GENOMIC DNA]</scope>
    <source>
        <strain evidence="2 3">NST_G2</strain>
    </source>
</reference>
<dbReference type="EMBL" id="UYSU01033385">
    <property type="protein sequence ID" value="VDL92129.1"/>
    <property type="molecule type" value="Genomic_DNA"/>
</dbReference>
<feature type="region of interest" description="Disordered" evidence="1">
    <location>
        <begin position="180"/>
        <end position="199"/>
    </location>
</feature>